<reference evidence="6" key="1">
    <citation type="submission" date="2020-06" db="EMBL/GenBank/DDBJ databases">
        <authorList>
            <person name="Li T."/>
            <person name="Hu X."/>
            <person name="Zhang T."/>
            <person name="Song X."/>
            <person name="Zhang H."/>
            <person name="Dai N."/>
            <person name="Sheng W."/>
            <person name="Hou X."/>
            <person name="Wei L."/>
        </authorList>
    </citation>
    <scope>NUCLEOTIDE SEQUENCE</scope>
    <source>
        <strain evidence="6">G02</strain>
        <tissue evidence="6">Leaf</tissue>
    </source>
</reference>
<evidence type="ECO:0000256" key="3">
    <source>
        <dbReference type="ARBA" id="ARBA00023242"/>
    </source>
</evidence>
<evidence type="ECO:0000259" key="4">
    <source>
        <dbReference type="PROSITE" id="PS50090"/>
    </source>
</evidence>
<dbReference type="InterPro" id="IPR017930">
    <property type="entry name" value="Myb_dom"/>
</dbReference>
<dbReference type="InterPro" id="IPR009057">
    <property type="entry name" value="Homeodomain-like_sf"/>
</dbReference>
<dbReference type="Gene3D" id="1.10.10.60">
    <property type="entry name" value="Homeodomain-like"/>
    <property type="match status" value="2"/>
</dbReference>
<dbReference type="InterPro" id="IPR015495">
    <property type="entry name" value="Myb_TF_plants"/>
</dbReference>
<keyword evidence="2" id="KW-0238">DNA-binding</keyword>
<evidence type="ECO:0000256" key="2">
    <source>
        <dbReference type="ARBA" id="ARBA00023125"/>
    </source>
</evidence>
<protein>
    <submittedName>
        <fullName evidence="6">Transcription factor</fullName>
    </submittedName>
</protein>
<feature type="domain" description="HTH myb-type" evidence="5">
    <location>
        <begin position="85"/>
        <end position="139"/>
    </location>
</feature>
<dbReference type="PANTHER" id="PTHR10641">
    <property type="entry name" value="MYB FAMILY TRANSCRIPTION FACTOR"/>
    <property type="match status" value="1"/>
</dbReference>
<proteinExistence type="predicted"/>
<comment type="subcellular location">
    <subcellularLocation>
        <location evidence="1">Nucleus</location>
    </subcellularLocation>
</comment>
<accession>A0AAW2T729</accession>
<dbReference type="GO" id="GO:0005634">
    <property type="term" value="C:nucleus"/>
    <property type="evidence" value="ECO:0007669"/>
    <property type="project" value="UniProtKB-SubCell"/>
</dbReference>
<dbReference type="SUPFAM" id="SSF46689">
    <property type="entry name" value="Homeodomain-like"/>
    <property type="match status" value="1"/>
</dbReference>
<dbReference type="PROSITE" id="PS51294">
    <property type="entry name" value="HTH_MYB"/>
    <property type="match status" value="1"/>
</dbReference>
<gene>
    <name evidence="6" type="ORF">Sradi_2339600</name>
</gene>
<keyword evidence="3" id="KW-0539">Nucleus</keyword>
<reference evidence="6" key="2">
    <citation type="journal article" date="2024" name="Plant">
        <title>Genomic evolution and insights into agronomic trait innovations of Sesamum species.</title>
        <authorList>
            <person name="Miao H."/>
            <person name="Wang L."/>
            <person name="Qu L."/>
            <person name="Liu H."/>
            <person name="Sun Y."/>
            <person name="Le M."/>
            <person name="Wang Q."/>
            <person name="Wei S."/>
            <person name="Zheng Y."/>
            <person name="Lin W."/>
            <person name="Duan Y."/>
            <person name="Cao H."/>
            <person name="Xiong S."/>
            <person name="Wang X."/>
            <person name="Wei L."/>
            <person name="Li C."/>
            <person name="Ma Q."/>
            <person name="Ju M."/>
            <person name="Zhao R."/>
            <person name="Li G."/>
            <person name="Mu C."/>
            <person name="Tian Q."/>
            <person name="Mei H."/>
            <person name="Zhang T."/>
            <person name="Gao T."/>
            <person name="Zhang H."/>
        </authorList>
    </citation>
    <scope>NUCLEOTIDE SEQUENCE</scope>
    <source>
        <strain evidence="6">G02</strain>
    </source>
</reference>
<dbReference type="GO" id="GO:0003677">
    <property type="term" value="F:DNA binding"/>
    <property type="evidence" value="ECO:0007669"/>
    <property type="project" value="UniProtKB-KW"/>
</dbReference>
<evidence type="ECO:0000259" key="5">
    <source>
        <dbReference type="PROSITE" id="PS51294"/>
    </source>
</evidence>
<sequence length="269" mass="30482">MVRPPSFDSNGMKKGAWSVEEDKVIAHVERFATRIGDCCPYLPVRPSFLQKSQCYELTWRFINGIMIYKGKMRKSCRLRWVNYLRPGLKRGNFTKNEEDLIIKLHAQLGNKWSAIAAKLPGRTDNEVKNYWHAHIKKRRSKRDRATRKVIKAETVQALRSSEVDTCITSNDEEEPVSENIPVENPKTVGAIDSVEQAEGDLLAKLVNSQLKINLPPTADEELSGFGLCQEMQSNESACCFDSSYAGCAEAQGNFWSEQFGDDAFLVVLW</sequence>
<dbReference type="InterPro" id="IPR001005">
    <property type="entry name" value="SANT/Myb"/>
</dbReference>
<dbReference type="Pfam" id="PF00249">
    <property type="entry name" value="Myb_DNA-binding"/>
    <property type="match status" value="1"/>
</dbReference>
<dbReference type="EMBL" id="JACGWJ010000009">
    <property type="protein sequence ID" value="KAL0399963.1"/>
    <property type="molecule type" value="Genomic_DNA"/>
</dbReference>
<dbReference type="SMART" id="SM00717">
    <property type="entry name" value="SANT"/>
    <property type="match status" value="2"/>
</dbReference>
<feature type="domain" description="Myb-like" evidence="4">
    <location>
        <begin position="9"/>
        <end position="84"/>
    </location>
</feature>
<dbReference type="AlphaFoldDB" id="A0AAW2T729"/>
<dbReference type="PROSITE" id="PS50090">
    <property type="entry name" value="MYB_LIKE"/>
    <property type="match status" value="2"/>
</dbReference>
<evidence type="ECO:0000256" key="1">
    <source>
        <dbReference type="ARBA" id="ARBA00004123"/>
    </source>
</evidence>
<name>A0AAW2T729_SESRA</name>
<evidence type="ECO:0000313" key="6">
    <source>
        <dbReference type="EMBL" id="KAL0399963.1"/>
    </source>
</evidence>
<feature type="domain" description="Myb-like" evidence="4">
    <location>
        <begin position="85"/>
        <end position="135"/>
    </location>
</feature>
<comment type="caution">
    <text evidence="6">The sequence shown here is derived from an EMBL/GenBank/DDBJ whole genome shotgun (WGS) entry which is preliminary data.</text>
</comment>
<organism evidence="6">
    <name type="scientific">Sesamum radiatum</name>
    <name type="common">Black benniseed</name>
    <dbReference type="NCBI Taxonomy" id="300843"/>
    <lineage>
        <taxon>Eukaryota</taxon>
        <taxon>Viridiplantae</taxon>
        <taxon>Streptophyta</taxon>
        <taxon>Embryophyta</taxon>
        <taxon>Tracheophyta</taxon>
        <taxon>Spermatophyta</taxon>
        <taxon>Magnoliopsida</taxon>
        <taxon>eudicotyledons</taxon>
        <taxon>Gunneridae</taxon>
        <taxon>Pentapetalae</taxon>
        <taxon>asterids</taxon>
        <taxon>lamiids</taxon>
        <taxon>Lamiales</taxon>
        <taxon>Pedaliaceae</taxon>
        <taxon>Sesamum</taxon>
    </lineage>
</organism>
<dbReference type="CDD" id="cd00167">
    <property type="entry name" value="SANT"/>
    <property type="match status" value="1"/>
</dbReference>
<dbReference type="PANTHER" id="PTHR10641:SF1377">
    <property type="entry name" value="MYB-RELATED PROTEIN MYB4-LIKE"/>
    <property type="match status" value="1"/>
</dbReference>